<dbReference type="AlphaFoldDB" id="A0A443KPZ7"/>
<sequence>MNSLEIGDREAAAVQKTPNRVTLDSMVEKIEAEEYFNPGVIPHLTICVLRLKNGFSLVGKSAPADAGNFDTQLGRKFAREDAIRQMWPLEGYALRERLAAEG</sequence>
<name>A0A443KPZ7_9RHOB</name>
<dbReference type="Pfam" id="PF13876">
    <property type="entry name" value="Phage_gp49_66"/>
    <property type="match status" value="1"/>
</dbReference>
<reference evidence="1 2" key="1">
    <citation type="submission" date="2019-01" db="EMBL/GenBank/DDBJ databases">
        <title>Sinorhodobacter populi sp. nov. isolated from the symptomatic bark tissue of Populus euramericana canker.</title>
        <authorList>
            <person name="Xu G."/>
        </authorList>
    </citation>
    <scope>NUCLEOTIDE SEQUENCE [LARGE SCALE GENOMIC DNA]</scope>
    <source>
        <strain evidence="1 2">07D10-4-3</strain>
    </source>
</reference>
<dbReference type="Proteomes" id="UP000284451">
    <property type="component" value="Unassembled WGS sequence"/>
</dbReference>
<evidence type="ECO:0000313" key="2">
    <source>
        <dbReference type="Proteomes" id="UP000284451"/>
    </source>
</evidence>
<proteinExistence type="predicted"/>
<accession>A0A443KPZ7</accession>
<organism evidence="1 2">
    <name type="scientific">Paenirhodobacter populi</name>
    <dbReference type="NCBI Taxonomy" id="2306993"/>
    <lineage>
        <taxon>Bacteria</taxon>
        <taxon>Pseudomonadati</taxon>
        <taxon>Pseudomonadota</taxon>
        <taxon>Alphaproteobacteria</taxon>
        <taxon>Rhodobacterales</taxon>
        <taxon>Rhodobacter group</taxon>
        <taxon>Paenirhodobacter</taxon>
    </lineage>
</organism>
<evidence type="ECO:0008006" key="3">
    <source>
        <dbReference type="Google" id="ProtNLM"/>
    </source>
</evidence>
<dbReference type="EMBL" id="SAUY01000001">
    <property type="protein sequence ID" value="RWR34987.1"/>
    <property type="molecule type" value="Genomic_DNA"/>
</dbReference>
<protein>
    <recommendedName>
        <fullName evidence="3">N4 Gp49/Sf6 Gp66 family protein</fullName>
    </recommendedName>
</protein>
<dbReference type="InterPro" id="IPR025915">
    <property type="entry name" value="Phage_gp49_66"/>
</dbReference>
<gene>
    <name evidence="1" type="ORF">D2T29_00480</name>
</gene>
<dbReference type="RefSeq" id="WP_128230904.1">
    <property type="nucleotide sequence ID" value="NZ_SAUY01000001.1"/>
</dbReference>
<reference evidence="1 2" key="2">
    <citation type="submission" date="2019-01" db="EMBL/GenBank/DDBJ databases">
        <authorList>
            <person name="Li Y."/>
        </authorList>
    </citation>
    <scope>NUCLEOTIDE SEQUENCE [LARGE SCALE GENOMIC DNA]</scope>
    <source>
        <strain evidence="1 2">07D10-4-3</strain>
    </source>
</reference>
<evidence type="ECO:0000313" key="1">
    <source>
        <dbReference type="EMBL" id="RWR34987.1"/>
    </source>
</evidence>
<comment type="caution">
    <text evidence="1">The sequence shown here is derived from an EMBL/GenBank/DDBJ whole genome shotgun (WGS) entry which is preliminary data.</text>
</comment>